<feature type="region of interest" description="Disordered" evidence="1">
    <location>
        <begin position="112"/>
        <end position="132"/>
    </location>
</feature>
<protein>
    <submittedName>
        <fullName evidence="2">Uncharacterized protein</fullName>
    </submittedName>
</protein>
<gene>
    <name evidence="2" type="ORF">KSP40_PGU018270</name>
</gene>
<comment type="caution">
    <text evidence="2">The sequence shown here is derived from an EMBL/GenBank/DDBJ whole genome shotgun (WGS) entry which is preliminary data.</text>
</comment>
<name>A0ABR2LUN4_9ASPA</name>
<evidence type="ECO:0000313" key="2">
    <source>
        <dbReference type="EMBL" id="KAK8950486.1"/>
    </source>
</evidence>
<proteinExistence type="predicted"/>
<dbReference type="PANTHER" id="PTHR33356:SF5">
    <property type="entry name" value="TIP41-LIKE PROTEIN"/>
    <property type="match status" value="1"/>
</dbReference>
<organism evidence="2 3">
    <name type="scientific">Platanthera guangdongensis</name>
    <dbReference type="NCBI Taxonomy" id="2320717"/>
    <lineage>
        <taxon>Eukaryota</taxon>
        <taxon>Viridiplantae</taxon>
        <taxon>Streptophyta</taxon>
        <taxon>Embryophyta</taxon>
        <taxon>Tracheophyta</taxon>
        <taxon>Spermatophyta</taxon>
        <taxon>Magnoliopsida</taxon>
        <taxon>Liliopsida</taxon>
        <taxon>Asparagales</taxon>
        <taxon>Orchidaceae</taxon>
        <taxon>Orchidoideae</taxon>
        <taxon>Orchideae</taxon>
        <taxon>Orchidinae</taxon>
        <taxon>Platanthera</taxon>
    </lineage>
</organism>
<dbReference type="PANTHER" id="PTHR33356">
    <property type="entry name" value="TIP41-LIKE PROTEIN"/>
    <property type="match status" value="1"/>
</dbReference>
<evidence type="ECO:0000256" key="1">
    <source>
        <dbReference type="SAM" id="MobiDB-lite"/>
    </source>
</evidence>
<evidence type="ECO:0000313" key="3">
    <source>
        <dbReference type="Proteomes" id="UP001412067"/>
    </source>
</evidence>
<dbReference type="Proteomes" id="UP001412067">
    <property type="component" value="Unassembled WGS sequence"/>
</dbReference>
<keyword evidence="3" id="KW-1185">Reference proteome</keyword>
<accession>A0ABR2LUN4</accession>
<dbReference type="EMBL" id="JBBWWR010000015">
    <property type="protein sequence ID" value="KAK8950486.1"/>
    <property type="molecule type" value="Genomic_DNA"/>
</dbReference>
<sequence>MVAELDGGEFWLPAEFFNDDFNKEGNRSLAVKGGLFTEAGSVEEDHNSELIRRLAHTFLYEGSGFSASSYKVQKFLFFFFLCLFGLRHGRLSRFPFMKISATETTMWPILSREGPNSKRPAPMPSSPATSPARRDIDEFDFLYAAAWEVMRLKQVEHKFNGRRIPFTRFMSIPSLTHQQLQLYQLKRQQLIKQQLASAWNCQSRSAWLGGSRTNTAVASPPLLSQLPKTGMKAVQIDVRGNRRPSAGTGVFLPKREDIPSEALKKPASFTVLPARGSPTAKLKLDDAGFRPPCAEGNAVDYGKLFAYVTSKSHRSSLHAKRGRINDPSASAECSRGSCPFGNATSVLCRPFGVVVIAVRLVRRRPGSPDQRS</sequence>
<reference evidence="2 3" key="1">
    <citation type="journal article" date="2022" name="Nat. Plants">
        <title>Genomes of leafy and leafless Platanthera orchids illuminate the evolution of mycoheterotrophy.</title>
        <authorList>
            <person name="Li M.H."/>
            <person name="Liu K.W."/>
            <person name="Li Z."/>
            <person name="Lu H.C."/>
            <person name="Ye Q.L."/>
            <person name="Zhang D."/>
            <person name="Wang J.Y."/>
            <person name="Li Y.F."/>
            <person name="Zhong Z.M."/>
            <person name="Liu X."/>
            <person name="Yu X."/>
            <person name="Liu D.K."/>
            <person name="Tu X.D."/>
            <person name="Liu B."/>
            <person name="Hao Y."/>
            <person name="Liao X.Y."/>
            <person name="Jiang Y.T."/>
            <person name="Sun W.H."/>
            <person name="Chen J."/>
            <person name="Chen Y.Q."/>
            <person name="Ai Y."/>
            <person name="Zhai J.W."/>
            <person name="Wu S.S."/>
            <person name="Zhou Z."/>
            <person name="Hsiao Y.Y."/>
            <person name="Wu W.L."/>
            <person name="Chen Y.Y."/>
            <person name="Lin Y.F."/>
            <person name="Hsu J.L."/>
            <person name="Li C.Y."/>
            <person name="Wang Z.W."/>
            <person name="Zhao X."/>
            <person name="Zhong W.Y."/>
            <person name="Ma X.K."/>
            <person name="Ma L."/>
            <person name="Huang J."/>
            <person name="Chen G.Z."/>
            <person name="Huang M.Z."/>
            <person name="Huang L."/>
            <person name="Peng D.H."/>
            <person name="Luo Y.B."/>
            <person name="Zou S.Q."/>
            <person name="Chen S.P."/>
            <person name="Lan S."/>
            <person name="Tsai W.C."/>
            <person name="Van de Peer Y."/>
            <person name="Liu Z.J."/>
        </authorList>
    </citation>
    <scope>NUCLEOTIDE SEQUENCE [LARGE SCALE GENOMIC DNA]</scope>
    <source>
        <strain evidence="2">Lor288</strain>
    </source>
</reference>